<organism evidence="2 3">
    <name type="scientific">Caerostris darwini</name>
    <dbReference type="NCBI Taxonomy" id="1538125"/>
    <lineage>
        <taxon>Eukaryota</taxon>
        <taxon>Metazoa</taxon>
        <taxon>Ecdysozoa</taxon>
        <taxon>Arthropoda</taxon>
        <taxon>Chelicerata</taxon>
        <taxon>Arachnida</taxon>
        <taxon>Araneae</taxon>
        <taxon>Araneomorphae</taxon>
        <taxon>Entelegynae</taxon>
        <taxon>Araneoidea</taxon>
        <taxon>Araneidae</taxon>
        <taxon>Caerostris</taxon>
    </lineage>
</organism>
<proteinExistence type="predicted"/>
<evidence type="ECO:0000256" key="1">
    <source>
        <dbReference type="SAM" id="MobiDB-lite"/>
    </source>
</evidence>
<accession>A0AAV4W382</accession>
<dbReference type="EMBL" id="BPLQ01014028">
    <property type="protein sequence ID" value="GIY76644.1"/>
    <property type="molecule type" value="Genomic_DNA"/>
</dbReference>
<feature type="region of interest" description="Disordered" evidence="1">
    <location>
        <begin position="38"/>
        <end position="61"/>
    </location>
</feature>
<comment type="caution">
    <text evidence="2">The sequence shown here is derived from an EMBL/GenBank/DDBJ whole genome shotgun (WGS) entry which is preliminary data.</text>
</comment>
<gene>
    <name evidence="2" type="ORF">CDAR_537711</name>
</gene>
<evidence type="ECO:0000313" key="2">
    <source>
        <dbReference type="EMBL" id="GIY76644.1"/>
    </source>
</evidence>
<dbReference type="Proteomes" id="UP001054837">
    <property type="component" value="Unassembled WGS sequence"/>
</dbReference>
<protein>
    <submittedName>
        <fullName evidence="2">Uncharacterized protein</fullName>
    </submittedName>
</protein>
<reference evidence="2 3" key="1">
    <citation type="submission" date="2021-06" db="EMBL/GenBank/DDBJ databases">
        <title>Caerostris darwini draft genome.</title>
        <authorList>
            <person name="Kono N."/>
            <person name="Arakawa K."/>
        </authorList>
    </citation>
    <scope>NUCLEOTIDE SEQUENCE [LARGE SCALE GENOMIC DNA]</scope>
</reference>
<feature type="compositionally biased region" description="Gly residues" evidence="1">
    <location>
        <begin position="48"/>
        <end position="61"/>
    </location>
</feature>
<keyword evidence="3" id="KW-1185">Reference proteome</keyword>
<name>A0AAV4W382_9ARAC</name>
<evidence type="ECO:0000313" key="3">
    <source>
        <dbReference type="Proteomes" id="UP001054837"/>
    </source>
</evidence>
<sequence>MEQIIRRFSILTPPSAFPFLFSSITPHEYCIDSGRCSEEITSSNKSPGGEGSTTVGGSGGRGSYNFNCFWLFKSSENVAVRVRVSGLRRKPERKLRLEKEKADMIG</sequence>
<dbReference type="AlphaFoldDB" id="A0AAV4W382"/>